<dbReference type="AlphaFoldDB" id="A0AAD6DJG3"/>
<evidence type="ECO:0000313" key="3">
    <source>
        <dbReference type="Proteomes" id="UP001216150"/>
    </source>
</evidence>
<comment type="caution">
    <text evidence="2">The sequence shown here is derived from an EMBL/GenBank/DDBJ whole genome shotgun (WGS) entry which is preliminary data.</text>
</comment>
<sequence>MQKNHDNPSTNGAASASAPKRKPPKLRPPKLQKISKSDSETGEFKEQRMNGITGSIQSNSPSARSSSISADPRQNDQQYPSPQPTSQVHEYQSQHARQGRRPRGPSTQSDNQSIESEDRDKVSSGQRTMQERRVSHILHPREAGTQMQGNSELVRRPAAGDVEQVAEATEIEHQPANNNQLRLRLDLNLDIEIELKAKIRGDLTLQLLYEAFAIYRN</sequence>
<proteinExistence type="predicted"/>
<dbReference type="PANTHER" id="PTHR35587">
    <property type="entry name" value="EXPRESSED PROTEIN"/>
    <property type="match status" value="1"/>
</dbReference>
<dbReference type="PANTHER" id="PTHR35587:SF3">
    <property type="entry name" value="EXPRESSED PROTEIN"/>
    <property type="match status" value="1"/>
</dbReference>
<evidence type="ECO:0000256" key="1">
    <source>
        <dbReference type="SAM" id="MobiDB-lite"/>
    </source>
</evidence>
<feature type="compositionally biased region" description="Polar residues" evidence="1">
    <location>
        <begin position="105"/>
        <end position="114"/>
    </location>
</feature>
<feature type="compositionally biased region" description="Basic residues" evidence="1">
    <location>
        <begin position="19"/>
        <end position="30"/>
    </location>
</feature>
<protein>
    <submittedName>
        <fullName evidence="2">Uncharacterized protein</fullName>
    </submittedName>
</protein>
<keyword evidence="3" id="KW-1185">Reference proteome</keyword>
<feature type="compositionally biased region" description="Low complexity" evidence="1">
    <location>
        <begin position="55"/>
        <end position="72"/>
    </location>
</feature>
<dbReference type="Proteomes" id="UP001216150">
    <property type="component" value="Unassembled WGS sequence"/>
</dbReference>
<feature type="region of interest" description="Disordered" evidence="1">
    <location>
        <begin position="1"/>
        <end position="134"/>
    </location>
</feature>
<feature type="compositionally biased region" description="Basic and acidic residues" evidence="1">
    <location>
        <begin position="35"/>
        <end position="48"/>
    </location>
</feature>
<reference evidence="2 3" key="1">
    <citation type="journal article" date="2023" name="IMA Fungus">
        <title>Comparative genomic study of the Penicillium genus elucidates a diverse pangenome and 15 lateral gene transfer events.</title>
        <authorList>
            <person name="Petersen C."/>
            <person name="Sorensen T."/>
            <person name="Nielsen M.R."/>
            <person name="Sondergaard T.E."/>
            <person name="Sorensen J.L."/>
            <person name="Fitzpatrick D.A."/>
            <person name="Frisvad J.C."/>
            <person name="Nielsen K.L."/>
        </authorList>
    </citation>
    <scope>NUCLEOTIDE SEQUENCE [LARGE SCALE GENOMIC DNA]</scope>
    <source>
        <strain evidence="2 3">IBT 29057</strain>
    </source>
</reference>
<feature type="compositionally biased region" description="Polar residues" evidence="1">
    <location>
        <begin position="75"/>
        <end position="96"/>
    </location>
</feature>
<name>A0AAD6DJG3_9EURO</name>
<gene>
    <name evidence="2" type="ORF">N7450_007664</name>
</gene>
<dbReference type="EMBL" id="JAQJAC010000006">
    <property type="protein sequence ID" value="KAJ5581363.1"/>
    <property type="molecule type" value="Genomic_DNA"/>
</dbReference>
<evidence type="ECO:0000313" key="2">
    <source>
        <dbReference type="EMBL" id="KAJ5581363.1"/>
    </source>
</evidence>
<accession>A0AAD6DJG3</accession>
<organism evidence="2 3">
    <name type="scientific">Penicillium hetheringtonii</name>
    <dbReference type="NCBI Taxonomy" id="911720"/>
    <lineage>
        <taxon>Eukaryota</taxon>
        <taxon>Fungi</taxon>
        <taxon>Dikarya</taxon>
        <taxon>Ascomycota</taxon>
        <taxon>Pezizomycotina</taxon>
        <taxon>Eurotiomycetes</taxon>
        <taxon>Eurotiomycetidae</taxon>
        <taxon>Eurotiales</taxon>
        <taxon>Aspergillaceae</taxon>
        <taxon>Penicillium</taxon>
    </lineage>
</organism>